<evidence type="ECO:0000313" key="1">
    <source>
        <dbReference type="EMBL" id="GFY59182.1"/>
    </source>
</evidence>
<dbReference type="Proteomes" id="UP000886998">
    <property type="component" value="Unassembled WGS sequence"/>
</dbReference>
<organism evidence="1 2">
    <name type="scientific">Trichonephila inaurata madagascariensis</name>
    <dbReference type="NCBI Taxonomy" id="2747483"/>
    <lineage>
        <taxon>Eukaryota</taxon>
        <taxon>Metazoa</taxon>
        <taxon>Ecdysozoa</taxon>
        <taxon>Arthropoda</taxon>
        <taxon>Chelicerata</taxon>
        <taxon>Arachnida</taxon>
        <taxon>Araneae</taxon>
        <taxon>Araneomorphae</taxon>
        <taxon>Entelegynae</taxon>
        <taxon>Araneoidea</taxon>
        <taxon>Nephilidae</taxon>
        <taxon>Trichonephila</taxon>
        <taxon>Trichonephila inaurata</taxon>
    </lineage>
</organism>
<accession>A0A8X6XS29</accession>
<dbReference type="AlphaFoldDB" id="A0A8X6XS29"/>
<comment type="caution">
    <text evidence="1">The sequence shown here is derived from an EMBL/GenBank/DDBJ whole genome shotgun (WGS) entry which is preliminary data.</text>
</comment>
<name>A0A8X6XS29_9ARAC</name>
<dbReference type="PANTHER" id="PTHR22954">
    <property type="entry name" value="RETROVIRAL PROTEASE-RELATED"/>
    <property type="match status" value="1"/>
</dbReference>
<evidence type="ECO:0000313" key="2">
    <source>
        <dbReference type="Proteomes" id="UP000886998"/>
    </source>
</evidence>
<reference evidence="1" key="1">
    <citation type="submission" date="2020-08" db="EMBL/GenBank/DDBJ databases">
        <title>Multicomponent nature underlies the extraordinary mechanical properties of spider dragline silk.</title>
        <authorList>
            <person name="Kono N."/>
            <person name="Nakamura H."/>
            <person name="Mori M."/>
            <person name="Yoshida Y."/>
            <person name="Ohtoshi R."/>
            <person name="Malay A.D."/>
            <person name="Moran D.A.P."/>
            <person name="Tomita M."/>
            <person name="Numata K."/>
            <person name="Arakawa K."/>
        </authorList>
    </citation>
    <scope>NUCLEOTIDE SEQUENCE</scope>
</reference>
<gene>
    <name evidence="1" type="primary">AVEN_32190_1</name>
    <name evidence="1" type="ORF">TNIN_271841</name>
</gene>
<proteinExistence type="predicted"/>
<keyword evidence="2" id="KW-1185">Reference proteome</keyword>
<protein>
    <submittedName>
        <fullName evidence="1">Integrase catalytic domain-containing protein</fullName>
    </submittedName>
</protein>
<dbReference type="EMBL" id="BMAV01012488">
    <property type="protein sequence ID" value="GFY59182.1"/>
    <property type="molecule type" value="Genomic_DNA"/>
</dbReference>
<dbReference type="OrthoDB" id="7444419at2759"/>
<dbReference type="Pfam" id="PF03564">
    <property type="entry name" value="DUF1759"/>
    <property type="match status" value="1"/>
</dbReference>
<dbReference type="PANTHER" id="PTHR22954:SF3">
    <property type="entry name" value="PROTEIN CBG08539"/>
    <property type="match status" value="1"/>
</dbReference>
<sequence length="200" mass="23282">MEDRLEDLEVRIRDILNSLIAKSSVSFQNCENEISQASSKLKVEIKLPEIPLPVFRGRYYEWSSFKSQFNNIITNNNDLNESQKLYYLKASLQGDAKLLETVDDSFESLIKALETRFEDKRLLTQTHINAILVTERLTSKSARDIRSMTDILNKNIRALKLLDFERFSFEPIRKNIFVKAAVLFPGYCIVLRRNAYHILS</sequence>
<dbReference type="InterPro" id="IPR005312">
    <property type="entry name" value="DUF1759"/>
</dbReference>